<evidence type="ECO:0000313" key="2">
    <source>
        <dbReference type="Proteomes" id="UP000215539"/>
    </source>
</evidence>
<accession>A0AAX2GYT3</accession>
<gene>
    <name evidence="1" type="ORF">SAMEA44541418_01561</name>
</gene>
<dbReference type="Proteomes" id="UP000215539">
    <property type="component" value="Chromosome 1"/>
</dbReference>
<dbReference type="AlphaFoldDB" id="A0AAX2GYT3"/>
<proteinExistence type="predicted"/>
<reference evidence="1 2" key="1">
    <citation type="submission" date="2017-06" db="EMBL/GenBank/DDBJ databases">
        <authorList>
            <consortium name="Pathogen Informatics"/>
        </authorList>
    </citation>
    <scope>NUCLEOTIDE SEQUENCE [LARGE SCALE GENOMIC DNA]</scope>
    <source>
        <strain evidence="1 2">NCTC12947</strain>
    </source>
</reference>
<organism evidence="1 2">
    <name type="scientific">Capnocytophaga haemolytica</name>
    <dbReference type="NCBI Taxonomy" id="45243"/>
    <lineage>
        <taxon>Bacteria</taxon>
        <taxon>Pseudomonadati</taxon>
        <taxon>Bacteroidota</taxon>
        <taxon>Flavobacteriia</taxon>
        <taxon>Flavobacteriales</taxon>
        <taxon>Flavobacteriaceae</taxon>
        <taxon>Capnocytophaga</taxon>
    </lineage>
</organism>
<name>A0AAX2GYT3_9FLAO</name>
<sequence>MAVFELKSSSFFSAEAFDETFVGRAIVAGFADAKGR</sequence>
<protein>
    <submittedName>
        <fullName evidence="1">Uncharacterized protein</fullName>
    </submittedName>
</protein>
<dbReference type="EMBL" id="LT906449">
    <property type="protein sequence ID" value="SNV12401.1"/>
    <property type="molecule type" value="Genomic_DNA"/>
</dbReference>
<evidence type="ECO:0000313" key="1">
    <source>
        <dbReference type="EMBL" id="SNV12401.1"/>
    </source>
</evidence>